<dbReference type="AlphaFoldDB" id="A0AA88S0Y8"/>
<feature type="domain" description="Chalcone/stilbene synthase N-terminal" evidence="3">
    <location>
        <begin position="73"/>
        <end position="142"/>
    </location>
</feature>
<keyword evidence="1" id="KW-0808">Transferase</keyword>
<evidence type="ECO:0000313" key="5">
    <source>
        <dbReference type="Proteomes" id="UP001187471"/>
    </source>
</evidence>
<dbReference type="Gene3D" id="3.40.47.10">
    <property type="match status" value="1"/>
</dbReference>
<evidence type="ECO:0000259" key="3">
    <source>
        <dbReference type="Pfam" id="PF00195"/>
    </source>
</evidence>
<organism evidence="4 5">
    <name type="scientific">Escallonia rubra</name>
    <dbReference type="NCBI Taxonomy" id="112253"/>
    <lineage>
        <taxon>Eukaryota</taxon>
        <taxon>Viridiplantae</taxon>
        <taxon>Streptophyta</taxon>
        <taxon>Embryophyta</taxon>
        <taxon>Tracheophyta</taxon>
        <taxon>Spermatophyta</taxon>
        <taxon>Magnoliopsida</taxon>
        <taxon>eudicotyledons</taxon>
        <taxon>Gunneridae</taxon>
        <taxon>Pentapetalae</taxon>
        <taxon>asterids</taxon>
        <taxon>campanulids</taxon>
        <taxon>Escalloniales</taxon>
        <taxon>Escalloniaceae</taxon>
        <taxon>Escallonia</taxon>
    </lineage>
</organism>
<evidence type="ECO:0000256" key="2">
    <source>
        <dbReference type="ARBA" id="ARBA00023315"/>
    </source>
</evidence>
<reference evidence="4" key="1">
    <citation type="submission" date="2022-12" db="EMBL/GenBank/DDBJ databases">
        <title>Draft genome assemblies for two species of Escallonia (Escalloniales).</title>
        <authorList>
            <person name="Chanderbali A."/>
            <person name="Dervinis C."/>
            <person name="Anghel I."/>
            <person name="Soltis D."/>
            <person name="Soltis P."/>
            <person name="Zapata F."/>
        </authorList>
    </citation>
    <scope>NUCLEOTIDE SEQUENCE</scope>
    <source>
        <strain evidence="4">UCBG92.1500</strain>
        <tissue evidence="4">Leaf</tissue>
    </source>
</reference>
<dbReference type="Proteomes" id="UP001187471">
    <property type="component" value="Unassembled WGS sequence"/>
</dbReference>
<dbReference type="GO" id="GO:0016747">
    <property type="term" value="F:acyltransferase activity, transferring groups other than amino-acyl groups"/>
    <property type="evidence" value="ECO:0007669"/>
    <property type="project" value="InterPro"/>
</dbReference>
<name>A0AA88S0Y8_9ASTE</name>
<evidence type="ECO:0000313" key="4">
    <source>
        <dbReference type="EMBL" id="KAK2993515.1"/>
    </source>
</evidence>
<dbReference type="InterPro" id="IPR016039">
    <property type="entry name" value="Thiolase-like"/>
</dbReference>
<dbReference type="Pfam" id="PF00195">
    <property type="entry name" value="Chal_sti_synt_N"/>
    <property type="match status" value="1"/>
</dbReference>
<gene>
    <name evidence="4" type="ORF">RJ640_025525</name>
</gene>
<dbReference type="InterPro" id="IPR011141">
    <property type="entry name" value="Polyketide_synthase_type-III"/>
</dbReference>
<sequence length="163" mass="17391">MVVTMLKMKDENIDKEYAVKDNDADLANYAGNPHFLGPVLKLSTKDLATTTAYLCWVQTILPELVVIMTSIPFTFAGFFTGDTVLRLAKDLAENNAGACVLVVCSEITVVTFRGSSDTHLDSLVGQALFGDGAAAVIVGADPDAFVEPFIVMPKPAAQFDLAS</sequence>
<comment type="caution">
    <text evidence="4">The sequence shown here is derived from an EMBL/GenBank/DDBJ whole genome shotgun (WGS) entry which is preliminary data.</text>
</comment>
<keyword evidence="2" id="KW-0012">Acyltransferase</keyword>
<dbReference type="InterPro" id="IPR001099">
    <property type="entry name" value="Chalcone/stilbene_synt_N"/>
</dbReference>
<protein>
    <recommendedName>
        <fullName evidence="3">Chalcone/stilbene synthase N-terminal domain-containing protein</fullName>
    </recommendedName>
</protein>
<evidence type="ECO:0000256" key="1">
    <source>
        <dbReference type="ARBA" id="ARBA00022679"/>
    </source>
</evidence>
<dbReference type="SUPFAM" id="SSF53901">
    <property type="entry name" value="Thiolase-like"/>
    <property type="match status" value="1"/>
</dbReference>
<dbReference type="PANTHER" id="PTHR11877:SF14">
    <property type="entry name" value="CHALCONE SYNTHASE"/>
    <property type="match status" value="1"/>
</dbReference>
<accession>A0AA88S0Y8</accession>
<dbReference type="PANTHER" id="PTHR11877">
    <property type="entry name" value="HYDROXYMETHYLGLUTARYL-COA SYNTHASE"/>
    <property type="match status" value="1"/>
</dbReference>
<dbReference type="EMBL" id="JAVXUO010000306">
    <property type="protein sequence ID" value="KAK2993515.1"/>
    <property type="molecule type" value="Genomic_DNA"/>
</dbReference>
<proteinExistence type="predicted"/>
<dbReference type="GO" id="GO:0030639">
    <property type="term" value="P:polyketide biosynthetic process"/>
    <property type="evidence" value="ECO:0007669"/>
    <property type="project" value="TreeGrafter"/>
</dbReference>
<keyword evidence="5" id="KW-1185">Reference proteome</keyword>